<dbReference type="PANTHER" id="PTHR23417">
    <property type="entry name" value="3-DEOXY-D-MANNO-OCTULOSONIC-ACID TRANSFERASE/TRNA GUANINE-N 7 - -METHYLTRANSFERASE"/>
    <property type="match status" value="1"/>
</dbReference>
<dbReference type="SUPFAM" id="SSF53335">
    <property type="entry name" value="S-adenosyl-L-methionine-dependent methyltransferases"/>
    <property type="match status" value="1"/>
</dbReference>
<keyword evidence="5 7" id="KW-0949">S-adenosyl-L-methionine</keyword>
<evidence type="ECO:0000256" key="2">
    <source>
        <dbReference type="ARBA" id="ARBA00003015"/>
    </source>
</evidence>
<dbReference type="CDD" id="cd02440">
    <property type="entry name" value="AdoMet_MTases"/>
    <property type="match status" value="1"/>
</dbReference>
<dbReference type="InterPro" id="IPR029063">
    <property type="entry name" value="SAM-dependent_MTases_sf"/>
</dbReference>
<organism evidence="8 9">
    <name type="scientific">Leifsonia soli</name>
    <dbReference type="NCBI Taxonomy" id="582665"/>
    <lineage>
        <taxon>Bacteria</taxon>
        <taxon>Bacillati</taxon>
        <taxon>Actinomycetota</taxon>
        <taxon>Actinomycetes</taxon>
        <taxon>Micrococcales</taxon>
        <taxon>Microbacteriaceae</taxon>
        <taxon>Leifsonia</taxon>
    </lineage>
</organism>
<evidence type="ECO:0000256" key="6">
    <source>
        <dbReference type="ARBA" id="ARBA00022694"/>
    </source>
</evidence>
<evidence type="ECO:0000313" key="8">
    <source>
        <dbReference type="EMBL" id="NYD72962.1"/>
    </source>
</evidence>
<accession>A0A852SW92</accession>
<dbReference type="InterPro" id="IPR003358">
    <property type="entry name" value="tRNA_(Gua-N-7)_MeTrfase_Trmb"/>
</dbReference>
<reference evidence="8 9" key="1">
    <citation type="submission" date="2020-07" db="EMBL/GenBank/DDBJ databases">
        <title>Sequencing the genomes of 1000 actinobacteria strains.</title>
        <authorList>
            <person name="Klenk H.-P."/>
        </authorList>
    </citation>
    <scope>NUCLEOTIDE SEQUENCE [LARGE SCALE GENOMIC DNA]</scope>
    <source>
        <strain evidence="8 9">DSM 23871</strain>
    </source>
</reference>
<keyword evidence="3 7" id="KW-0489">Methyltransferase</keyword>
<evidence type="ECO:0000256" key="5">
    <source>
        <dbReference type="ARBA" id="ARBA00022691"/>
    </source>
</evidence>
<dbReference type="RefSeq" id="WP_179454354.1">
    <property type="nucleotide sequence ID" value="NZ_BAAAPX010000001.1"/>
</dbReference>
<feature type="binding site" evidence="7">
    <location>
        <position position="168"/>
    </location>
    <ligand>
        <name>substrate</name>
    </ligand>
</feature>
<feature type="binding site" evidence="7">
    <location>
        <position position="132"/>
    </location>
    <ligand>
        <name>S-adenosyl-L-methionine</name>
        <dbReference type="ChEBI" id="CHEBI:59789"/>
    </ligand>
</feature>
<keyword evidence="9" id="KW-1185">Reference proteome</keyword>
<dbReference type="EC" id="2.1.1.33" evidence="7"/>
<protein>
    <recommendedName>
        <fullName evidence="7">tRNA (guanine-N(7)-)-methyltransferase</fullName>
        <ecNumber evidence="7">2.1.1.33</ecNumber>
    </recommendedName>
    <alternativeName>
        <fullName evidence="7">tRNA (guanine(46)-N(7))-methyltransferase</fullName>
    </alternativeName>
    <alternativeName>
        <fullName evidence="7">tRNA(m7G46)-methyltransferase</fullName>
    </alternativeName>
</protein>
<dbReference type="PANTHER" id="PTHR23417:SF14">
    <property type="entry name" value="PENTACOTRIPEPTIDE-REPEAT REGION OF PRORP DOMAIN-CONTAINING PROTEIN"/>
    <property type="match status" value="1"/>
</dbReference>
<comment type="pathway">
    <text evidence="7">tRNA modification; N(7)-methylguanine-tRNA biosynthesis.</text>
</comment>
<feature type="binding site" evidence="7">
    <location>
        <position position="57"/>
    </location>
    <ligand>
        <name>S-adenosyl-L-methionine</name>
        <dbReference type="ChEBI" id="CHEBI:59789"/>
    </ligand>
</feature>
<dbReference type="PROSITE" id="PS51625">
    <property type="entry name" value="SAM_MT_TRMB"/>
    <property type="match status" value="1"/>
</dbReference>
<dbReference type="Proteomes" id="UP000589620">
    <property type="component" value="Unassembled WGS sequence"/>
</dbReference>
<dbReference type="EMBL" id="JACCBJ010000001">
    <property type="protein sequence ID" value="NYD72962.1"/>
    <property type="molecule type" value="Genomic_DNA"/>
</dbReference>
<dbReference type="UniPathway" id="UPA00989"/>
<dbReference type="GO" id="GO:0008176">
    <property type="term" value="F:tRNA (guanine(46)-N7)-methyltransferase activity"/>
    <property type="evidence" value="ECO:0007669"/>
    <property type="project" value="UniProtKB-UniRule"/>
</dbReference>
<comment type="function">
    <text evidence="2 7">Catalyzes the formation of N(7)-methylguanine at position 46 (m7G46) in tRNA.</text>
</comment>
<dbReference type="NCBIfam" id="TIGR00091">
    <property type="entry name" value="tRNA (guanosine(46)-N7)-methyltransferase TrmB"/>
    <property type="match status" value="1"/>
</dbReference>
<dbReference type="HAMAP" id="MF_01057">
    <property type="entry name" value="tRNA_methyltr_TrmB"/>
    <property type="match status" value="1"/>
</dbReference>
<keyword evidence="6 7" id="KW-0819">tRNA processing</keyword>
<dbReference type="AlphaFoldDB" id="A0A852SW92"/>
<comment type="similarity">
    <text evidence="7">Belongs to the class I-like SAM-binding methyltransferase superfamily. TrmB family.</text>
</comment>
<dbReference type="Gene3D" id="3.40.50.150">
    <property type="entry name" value="Vaccinia Virus protein VP39"/>
    <property type="match status" value="1"/>
</dbReference>
<dbReference type="InterPro" id="IPR055361">
    <property type="entry name" value="tRNA_methyltr_TrmB_bact"/>
</dbReference>
<dbReference type="GO" id="GO:0043527">
    <property type="term" value="C:tRNA methyltransferase complex"/>
    <property type="evidence" value="ECO:0007669"/>
    <property type="project" value="TreeGrafter"/>
</dbReference>
<dbReference type="Pfam" id="PF02390">
    <property type="entry name" value="Methyltransf_4"/>
    <property type="match status" value="1"/>
</dbReference>
<keyword evidence="4 7" id="KW-0808">Transferase</keyword>
<evidence type="ECO:0000256" key="4">
    <source>
        <dbReference type="ARBA" id="ARBA00022679"/>
    </source>
</evidence>
<feature type="binding site" evidence="7">
    <location>
        <position position="136"/>
    </location>
    <ligand>
        <name>substrate</name>
    </ligand>
</feature>
<comment type="catalytic activity">
    <reaction evidence="1 7">
        <text>guanosine(46) in tRNA + S-adenosyl-L-methionine = N(7)-methylguanosine(46) in tRNA + S-adenosyl-L-homocysteine</text>
        <dbReference type="Rhea" id="RHEA:42708"/>
        <dbReference type="Rhea" id="RHEA-COMP:10188"/>
        <dbReference type="Rhea" id="RHEA-COMP:10189"/>
        <dbReference type="ChEBI" id="CHEBI:57856"/>
        <dbReference type="ChEBI" id="CHEBI:59789"/>
        <dbReference type="ChEBI" id="CHEBI:74269"/>
        <dbReference type="ChEBI" id="CHEBI:74480"/>
        <dbReference type="EC" id="2.1.1.33"/>
    </reaction>
</comment>
<sequence>MEPSPLVRPRSFVVRGRKTEAQTRAIEELWPSFGVDFDGSLLDLDAIFGRTAPRVVEIGFGNGENLLTLAERHPDRDFLGIEVHGAGIGRVLGAIRDRGLANIRIVRHDAVEVFERGLPGGSVDEILVFFPDPWPKARHHRRRLIQPEVARLLVRALAPEGVLRLATDWEPYAEHMIEVLDAEPGLVNLAGAAHFVPRPDDRPVTKFERRGERLGHAIFDLAYRPAR</sequence>
<comment type="caution">
    <text evidence="8">The sequence shown here is derived from an EMBL/GenBank/DDBJ whole genome shotgun (WGS) entry which is preliminary data.</text>
</comment>
<gene>
    <name evidence="7" type="primary">trmB</name>
    <name evidence="8" type="ORF">BJ963_000481</name>
</gene>
<feature type="binding site" evidence="7">
    <location>
        <position position="109"/>
    </location>
    <ligand>
        <name>S-adenosyl-L-methionine</name>
        <dbReference type="ChEBI" id="CHEBI:59789"/>
    </ligand>
</feature>
<feature type="binding site" evidence="7">
    <location>
        <position position="82"/>
    </location>
    <ligand>
        <name>S-adenosyl-L-methionine</name>
        <dbReference type="ChEBI" id="CHEBI:59789"/>
    </ligand>
</feature>
<feature type="binding site" evidence="7">
    <location>
        <begin position="205"/>
        <end position="208"/>
    </location>
    <ligand>
        <name>substrate</name>
    </ligand>
</feature>
<evidence type="ECO:0000313" key="9">
    <source>
        <dbReference type="Proteomes" id="UP000589620"/>
    </source>
</evidence>
<name>A0A852SW92_9MICO</name>
<proteinExistence type="inferred from homology"/>
<evidence type="ECO:0000256" key="1">
    <source>
        <dbReference type="ARBA" id="ARBA00000142"/>
    </source>
</evidence>
<comment type="caution">
    <text evidence="7">Lacks conserved residue(s) required for the propagation of feature annotation.</text>
</comment>
<evidence type="ECO:0000256" key="3">
    <source>
        <dbReference type="ARBA" id="ARBA00022603"/>
    </source>
</evidence>
<evidence type="ECO:0000256" key="7">
    <source>
        <dbReference type="HAMAP-Rule" id="MF_01057"/>
    </source>
</evidence>